<feature type="compositionally biased region" description="Polar residues" evidence="1">
    <location>
        <begin position="25"/>
        <end position="35"/>
    </location>
</feature>
<feature type="compositionally biased region" description="Polar residues" evidence="1">
    <location>
        <begin position="191"/>
        <end position="200"/>
    </location>
</feature>
<feature type="region of interest" description="Disordered" evidence="1">
    <location>
        <begin position="1"/>
        <end position="38"/>
    </location>
</feature>
<protein>
    <submittedName>
        <fullName evidence="3">Uncharacterized protein</fullName>
    </submittedName>
</protein>
<keyword evidence="2" id="KW-1133">Transmembrane helix</keyword>
<keyword evidence="4" id="KW-1185">Reference proteome</keyword>
<evidence type="ECO:0000313" key="4">
    <source>
        <dbReference type="Proteomes" id="UP001054857"/>
    </source>
</evidence>
<accession>A0AAD3DNJ4</accession>
<evidence type="ECO:0000256" key="2">
    <source>
        <dbReference type="SAM" id="Phobius"/>
    </source>
</evidence>
<organism evidence="3 4">
    <name type="scientific">Astrephomene gubernaculifera</name>
    <dbReference type="NCBI Taxonomy" id="47775"/>
    <lineage>
        <taxon>Eukaryota</taxon>
        <taxon>Viridiplantae</taxon>
        <taxon>Chlorophyta</taxon>
        <taxon>core chlorophytes</taxon>
        <taxon>Chlorophyceae</taxon>
        <taxon>CS clade</taxon>
        <taxon>Chlamydomonadales</taxon>
        <taxon>Astrephomenaceae</taxon>
        <taxon>Astrephomene</taxon>
    </lineage>
</organism>
<evidence type="ECO:0000256" key="1">
    <source>
        <dbReference type="SAM" id="MobiDB-lite"/>
    </source>
</evidence>
<comment type="caution">
    <text evidence="3">The sequence shown here is derived from an EMBL/GenBank/DDBJ whole genome shotgun (WGS) entry which is preliminary data.</text>
</comment>
<keyword evidence="2" id="KW-0472">Membrane</keyword>
<reference evidence="3 4" key="1">
    <citation type="journal article" date="2021" name="Sci. Rep.">
        <title>Genome sequencing of the multicellular alga Astrephomene provides insights into convergent evolution of germ-soma differentiation.</title>
        <authorList>
            <person name="Yamashita S."/>
            <person name="Yamamoto K."/>
            <person name="Matsuzaki R."/>
            <person name="Suzuki S."/>
            <person name="Yamaguchi H."/>
            <person name="Hirooka S."/>
            <person name="Minakuchi Y."/>
            <person name="Miyagishima S."/>
            <person name="Kawachi M."/>
            <person name="Toyoda A."/>
            <person name="Nozaki H."/>
        </authorList>
    </citation>
    <scope>NUCLEOTIDE SEQUENCE [LARGE SCALE GENOMIC DNA]</scope>
    <source>
        <strain evidence="3 4">NIES-4017</strain>
    </source>
</reference>
<dbReference type="Proteomes" id="UP001054857">
    <property type="component" value="Unassembled WGS sequence"/>
</dbReference>
<keyword evidence="2" id="KW-0812">Transmembrane</keyword>
<feature type="compositionally biased region" description="Polar residues" evidence="1">
    <location>
        <begin position="1"/>
        <end position="15"/>
    </location>
</feature>
<name>A0AAD3DNJ4_9CHLO</name>
<feature type="region of interest" description="Disordered" evidence="1">
    <location>
        <begin position="182"/>
        <end position="203"/>
    </location>
</feature>
<sequence>MASVLGSSPSRSKATGPTRGAWAPTASSNPDSNVTRGALSGTMGASPYCVLATTPELPLSSNSACQPTAETSRLPGTHGQAGLVLRRMNSLNSTSMARTVSGSALPGSSGASATSSRRAGSAFARVGLFLLALQLAIVGLYITRFYLSHHATAATIPPTLPADPASTEYIIMKLAAESRRAAAAGGMANRHPQQQQQSGVVPTHLGRKQPAAAQRSALKAQPVHLAPAVTAATAPPLAQSTIAAKKDATATAIAGIAITKAATAVTTTPASKSAAVSSFAQPVVAYAGRMPNPPPIVGVVFYGRRDRVRILDCYLQRNLARNGGLLTSVVFVSATWQPADVTFLDRLVEQRQPEYRKIIPPRLDKGYTGHYAWMDPGTVYVKIDDDVVFIADDAIDHMLAAHMLHRYHLISANVVNHQPLELPHSQSGAHTLYHQTRLGDKSSWQPVMRQTATTSASAAGKDTAVAATAAAGASAAPMEAVPFIDNGWDTWGDWRRAASVHYSFLANQAAGRLGVYEFPHGEELWDFNKHFGYTRWRINMIMFQGAAIDVHVYNMSSTTGTYPGDDEDFITRILPQQLNRTSAAVSKALAVHFSFFKQREGLENSTDLLDRYALLAEKTCGRLVPAQ</sequence>
<dbReference type="AlphaFoldDB" id="A0AAD3DNJ4"/>
<feature type="transmembrane region" description="Helical" evidence="2">
    <location>
        <begin position="122"/>
        <end position="142"/>
    </location>
</feature>
<evidence type="ECO:0000313" key="3">
    <source>
        <dbReference type="EMBL" id="GFR45130.1"/>
    </source>
</evidence>
<gene>
    <name evidence="3" type="ORF">Agub_g6510</name>
</gene>
<dbReference type="EMBL" id="BMAR01000009">
    <property type="protein sequence ID" value="GFR45130.1"/>
    <property type="molecule type" value="Genomic_DNA"/>
</dbReference>
<proteinExistence type="predicted"/>